<evidence type="ECO:0000256" key="1">
    <source>
        <dbReference type="ARBA" id="ARBA00004811"/>
    </source>
</evidence>
<dbReference type="PANTHER" id="PTHR21090:SF5">
    <property type="entry name" value="PENTAFUNCTIONAL AROM POLYPEPTIDE"/>
    <property type="match status" value="1"/>
</dbReference>
<dbReference type="GO" id="GO:0003866">
    <property type="term" value="F:3-phosphoshikimate 1-carboxyvinyltransferase activity"/>
    <property type="evidence" value="ECO:0007669"/>
    <property type="project" value="UniProtKB-EC"/>
</dbReference>
<dbReference type="InterPro" id="IPR013792">
    <property type="entry name" value="RNA3'P_cycl/enolpyr_Trfase_a/b"/>
</dbReference>
<dbReference type="GO" id="GO:0008652">
    <property type="term" value="P:amino acid biosynthetic process"/>
    <property type="evidence" value="ECO:0007669"/>
    <property type="project" value="UniProtKB-KW"/>
</dbReference>
<feature type="domain" description="Enolpyruvate transferase" evidence="8">
    <location>
        <begin position="20"/>
        <end position="428"/>
    </location>
</feature>
<dbReference type="AlphaFoldDB" id="A0A382DQ83"/>
<dbReference type="EC" id="2.5.1.19" evidence="3"/>
<dbReference type="CDD" id="cd01556">
    <property type="entry name" value="EPSP_synthase"/>
    <property type="match status" value="1"/>
</dbReference>
<sequence>MWYISNFKTFEKNGTLIEITPVEKVSGIIKVPGSKSYTNRALLIAALADGVSRLEKPLVSDDTKFMIQALNGFGIQVEEEPNTFIVSGKGGKLIVPTEDIFVGNAGTTMRFLTTFSALVKGKVRLDGDERMRERPLADLLECLKQMGVRAISTYHNGCPPIDVEGEGVPGGTVKLAGDKSSQYLTSLLLSAPYFQNETNILIQGDLTSKSYADITLDIMKTFGIQVENDNYKKFSVQANQIYKAQAYQVEGDWSSASYFLGAAAITGGSITLTGVNPASIQGDAQFPDVLEKMGCKVKKSADSLQLQGDSLRGITINMNNMPDAVQTLAVIALFAKGKTVIEGIGNLRIKETNRIEALANELGRLGAEIETGEDFLIIRPSEYQGAEIETYNDHRMAMSFAIAGLVVPGVKIKNPKCVEKSFPDFFTHWPPSNAKKD</sequence>
<dbReference type="Gene3D" id="3.65.10.10">
    <property type="entry name" value="Enolpyruvate transferase domain"/>
    <property type="match status" value="2"/>
</dbReference>
<comment type="pathway">
    <text evidence="1">Metabolic intermediate biosynthesis; chorismate biosynthesis; chorismate from D-erythrose 4-phosphate and phosphoenolpyruvate: step 6/7.</text>
</comment>
<dbReference type="GO" id="GO:0009073">
    <property type="term" value="P:aromatic amino acid family biosynthetic process"/>
    <property type="evidence" value="ECO:0007669"/>
    <property type="project" value="UniProtKB-KW"/>
</dbReference>
<dbReference type="PANTHER" id="PTHR21090">
    <property type="entry name" value="AROM/DEHYDROQUINATE SYNTHASE"/>
    <property type="match status" value="1"/>
</dbReference>
<keyword evidence="5" id="KW-0808">Transferase</keyword>
<evidence type="ECO:0000256" key="6">
    <source>
        <dbReference type="ARBA" id="ARBA00023141"/>
    </source>
</evidence>
<evidence type="ECO:0000313" key="9">
    <source>
        <dbReference type="EMBL" id="SVB40528.1"/>
    </source>
</evidence>
<evidence type="ECO:0000259" key="8">
    <source>
        <dbReference type="Pfam" id="PF00275"/>
    </source>
</evidence>
<dbReference type="PIRSF" id="PIRSF000505">
    <property type="entry name" value="EPSPS"/>
    <property type="match status" value="1"/>
</dbReference>
<evidence type="ECO:0000256" key="7">
    <source>
        <dbReference type="ARBA" id="ARBA00044633"/>
    </source>
</evidence>
<evidence type="ECO:0000256" key="5">
    <source>
        <dbReference type="ARBA" id="ARBA00022679"/>
    </source>
</evidence>
<reference evidence="9" key="1">
    <citation type="submission" date="2018-05" db="EMBL/GenBank/DDBJ databases">
        <authorList>
            <person name="Lanie J.A."/>
            <person name="Ng W.-L."/>
            <person name="Kazmierczak K.M."/>
            <person name="Andrzejewski T.M."/>
            <person name="Davidsen T.M."/>
            <person name="Wayne K.J."/>
            <person name="Tettelin H."/>
            <person name="Glass J.I."/>
            <person name="Rusch D."/>
            <person name="Podicherti R."/>
            <person name="Tsui H.-C.T."/>
            <person name="Winkler M.E."/>
        </authorList>
    </citation>
    <scope>NUCLEOTIDE SEQUENCE</scope>
</reference>
<dbReference type="InterPro" id="IPR036968">
    <property type="entry name" value="Enolpyruvate_Tfrase_sf"/>
</dbReference>
<protein>
    <recommendedName>
        <fullName evidence="3">3-phosphoshikimate 1-carboxyvinyltransferase</fullName>
        <ecNumber evidence="3">2.5.1.19</ecNumber>
    </recommendedName>
</protein>
<dbReference type="Pfam" id="PF00275">
    <property type="entry name" value="EPSP_synthase"/>
    <property type="match status" value="1"/>
</dbReference>
<comment type="similarity">
    <text evidence="2">Belongs to the EPSP synthase family.</text>
</comment>
<organism evidence="9">
    <name type="scientific">marine metagenome</name>
    <dbReference type="NCBI Taxonomy" id="408172"/>
    <lineage>
        <taxon>unclassified sequences</taxon>
        <taxon>metagenomes</taxon>
        <taxon>ecological metagenomes</taxon>
    </lineage>
</organism>
<accession>A0A382DQ83</accession>
<dbReference type="HAMAP" id="MF_00210">
    <property type="entry name" value="EPSP_synth"/>
    <property type="match status" value="1"/>
</dbReference>
<dbReference type="PROSITE" id="PS00885">
    <property type="entry name" value="EPSP_SYNTHASE_2"/>
    <property type="match status" value="1"/>
</dbReference>
<evidence type="ECO:0000256" key="4">
    <source>
        <dbReference type="ARBA" id="ARBA00022605"/>
    </source>
</evidence>
<keyword evidence="6" id="KW-0057">Aromatic amino acid biosynthesis</keyword>
<name>A0A382DQ83_9ZZZZ</name>
<dbReference type="NCBIfam" id="TIGR01356">
    <property type="entry name" value="aroA"/>
    <property type="match status" value="1"/>
</dbReference>
<evidence type="ECO:0000256" key="2">
    <source>
        <dbReference type="ARBA" id="ARBA00009948"/>
    </source>
</evidence>
<dbReference type="InterPro" id="IPR006264">
    <property type="entry name" value="EPSP_synthase"/>
</dbReference>
<gene>
    <name evidence="9" type="ORF">METZ01_LOCUS193382</name>
</gene>
<dbReference type="GO" id="GO:0009423">
    <property type="term" value="P:chorismate biosynthetic process"/>
    <property type="evidence" value="ECO:0007669"/>
    <property type="project" value="UniProtKB-UniPathway"/>
</dbReference>
<evidence type="ECO:0000256" key="3">
    <source>
        <dbReference type="ARBA" id="ARBA00012450"/>
    </source>
</evidence>
<dbReference type="PROSITE" id="PS00104">
    <property type="entry name" value="EPSP_SYNTHASE_1"/>
    <property type="match status" value="1"/>
</dbReference>
<comment type="catalytic activity">
    <reaction evidence="7">
        <text>3-phosphoshikimate + phosphoenolpyruvate = 5-O-(1-carboxyvinyl)-3-phosphoshikimate + phosphate</text>
        <dbReference type="Rhea" id="RHEA:21256"/>
        <dbReference type="ChEBI" id="CHEBI:43474"/>
        <dbReference type="ChEBI" id="CHEBI:57701"/>
        <dbReference type="ChEBI" id="CHEBI:58702"/>
        <dbReference type="ChEBI" id="CHEBI:145989"/>
        <dbReference type="EC" id="2.5.1.19"/>
    </reaction>
    <physiologicalReaction direction="left-to-right" evidence="7">
        <dbReference type="Rhea" id="RHEA:21257"/>
    </physiologicalReaction>
</comment>
<dbReference type="SUPFAM" id="SSF55205">
    <property type="entry name" value="EPT/RTPC-like"/>
    <property type="match status" value="1"/>
</dbReference>
<dbReference type="EMBL" id="UINC01040528">
    <property type="protein sequence ID" value="SVB40528.1"/>
    <property type="molecule type" value="Genomic_DNA"/>
</dbReference>
<proteinExistence type="inferred from homology"/>
<keyword evidence="4" id="KW-0028">Amino-acid biosynthesis</keyword>
<dbReference type="UniPathway" id="UPA00053">
    <property type="reaction ID" value="UER00089"/>
</dbReference>
<dbReference type="InterPro" id="IPR001986">
    <property type="entry name" value="Enolpyruvate_Tfrase_dom"/>
</dbReference>
<dbReference type="InterPro" id="IPR023193">
    <property type="entry name" value="EPSP_synthase_CS"/>
</dbReference>